<comment type="caution">
    <text evidence="2">The sequence shown here is derived from an EMBL/GenBank/DDBJ whole genome shotgun (WGS) entry which is preliminary data.</text>
</comment>
<dbReference type="Proteomes" id="UP001153555">
    <property type="component" value="Unassembled WGS sequence"/>
</dbReference>
<dbReference type="AlphaFoldDB" id="A0A9N7R3K6"/>
<name>A0A9N7R3K6_STRHE</name>
<feature type="compositionally biased region" description="Low complexity" evidence="1">
    <location>
        <begin position="491"/>
        <end position="507"/>
    </location>
</feature>
<evidence type="ECO:0000256" key="1">
    <source>
        <dbReference type="SAM" id="MobiDB-lite"/>
    </source>
</evidence>
<organism evidence="2 3">
    <name type="scientific">Striga hermonthica</name>
    <name type="common">Purple witchweed</name>
    <name type="synonym">Buchnera hermonthica</name>
    <dbReference type="NCBI Taxonomy" id="68872"/>
    <lineage>
        <taxon>Eukaryota</taxon>
        <taxon>Viridiplantae</taxon>
        <taxon>Streptophyta</taxon>
        <taxon>Embryophyta</taxon>
        <taxon>Tracheophyta</taxon>
        <taxon>Spermatophyta</taxon>
        <taxon>Magnoliopsida</taxon>
        <taxon>eudicotyledons</taxon>
        <taxon>Gunneridae</taxon>
        <taxon>Pentapetalae</taxon>
        <taxon>asterids</taxon>
        <taxon>lamiids</taxon>
        <taxon>Lamiales</taxon>
        <taxon>Orobanchaceae</taxon>
        <taxon>Buchnereae</taxon>
        <taxon>Striga</taxon>
    </lineage>
</organism>
<dbReference type="PANTHER" id="PTHR10378">
    <property type="entry name" value="LIM DOMAIN-BINDING PROTEIN"/>
    <property type="match status" value="1"/>
</dbReference>
<feature type="compositionally biased region" description="Polar residues" evidence="1">
    <location>
        <begin position="406"/>
        <end position="481"/>
    </location>
</feature>
<reference evidence="2" key="1">
    <citation type="submission" date="2019-12" db="EMBL/GenBank/DDBJ databases">
        <authorList>
            <person name="Scholes J."/>
        </authorList>
    </citation>
    <scope>NUCLEOTIDE SEQUENCE</scope>
</reference>
<evidence type="ECO:0000313" key="2">
    <source>
        <dbReference type="EMBL" id="CAA0813397.1"/>
    </source>
</evidence>
<accession>A0A9N7R3K6</accession>
<dbReference type="InterPro" id="IPR029005">
    <property type="entry name" value="LIM-bd/SEUSS"/>
</dbReference>
<feature type="region of interest" description="Disordered" evidence="1">
    <location>
        <begin position="151"/>
        <end position="172"/>
    </location>
</feature>
<evidence type="ECO:0000313" key="3">
    <source>
        <dbReference type="Proteomes" id="UP001153555"/>
    </source>
</evidence>
<dbReference type="OrthoDB" id="1731046at2759"/>
<feature type="compositionally biased region" description="Low complexity" evidence="1">
    <location>
        <begin position="151"/>
        <end position="164"/>
    </location>
</feature>
<feature type="compositionally biased region" description="Low complexity" evidence="1">
    <location>
        <begin position="379"/>
        <end position="405"/>
    </location>
</feature>
<keyword evidence="3" id="KW-1185">Reference proteome</keyword>
<dbReference type="EMBL" id="CACSLK010011313">
    <property type="protein sequence ID" value="CAA0813397.1"/>
    <property type="molecule type" value="Genomic_DNA"/>
</dbReference>
<protein>
    <submittedName>
        <fullName evidence="2">Transcriptional corepressor SEUSS</fullName>
    </submittedName>
</protein>
<feature type="compositionally biased region" description="Polar residues" evidence="1">
    <location>
        <begin position="512"/>
        <end position="538"/>
    </location>
</feature>
<gene>
    <name evidence="2" type="ORF">SHERM_13956</name>
</gene>
<sequence>MVPQGPPNPLGGGQPVPPSLLRSNSGHLGGQGPGMPSQNAFPSLVSPRNQFNNLNMLGNNNVSSLLHQSFGNGGPGSSHHGLVDGGPDSIVGNGMGFTTPTTSYLSAPVTTNQTPSSQVQGQQHQFANTSGMLTAGHQQQIQKQLDSQNFQHNNSSNQQQQQFQGMRPGLGPVKLEQQTSANEQASQQQFQALRSMGSVKMEAQQMQSMGGMGTVKMESQQIPSMRGLGPVKLEPQHSDPSLFLQQQQQQLIRQSSQAAAAAQILHQQRLIQMQHQQQQQQLLKAMPQQRSPIQQQQQQFQQQNLSIRFVASARQLAKALEVPLVNDLGYTKRYVRCLQISEVVNSMKDLIDYSRETGSGPMESLKKFPRRTNPSPAFQGQSHSQQQEAAQLHQQQQAMGQTAQTSNNDNPIQPTSANNTTVHSAGPTTPSTGTIANLLHQNSMNSRPTQNSIPGPNNTSYGGNTVQMPSPGGSSCTMPQANPTPSPFHSPTPSSSNNNNNNNNNNPRPVASTVNSPNIPGQQQSLLSNDANDANDPQSSVQKIIHDMMMSSSQMGLGSMGNDMKNNVNGVLSSGSGGNVLMGSGVGNGGGMGVSGFGGMQNGPGQSVLVNGIRAALGNNNGRVGIGREQGIMNPQQQDMSSSQLLAGLGAVNGFNNLQFDWKTSP</sequence>
<feature type="region of interest" description="Disordered" evidence="1">
    <location>
        <begin position="1"/>
        <end position="47"/>
    </location>
</feature>
<dbReference type="Pfam" id="PF01803">
    <property type="entry name" value="LIM_bind"/>
    <property type="match status" value="1"/>
</dbReference>
<feature type="compositionally biased region" description="Polar residues" evidence="1">
    <location>
        <begin position="96"/>
        <end position="124"/>
    </location>
</feature>
<proteinExistence type="predicted"/>
<feature type="region of interest" description="Disordered" evidence="1">
    <location>
        <begin position="67"/>
        <end position="124"/>
    </location>
</feature>
<feature type="region of interest" description="Disordered" evidence="1">
    <location>
        <begin position="355"/>
        <end position="538"/>
    </location>
</feature>